<reference evidence="5" key="1">
    <citation type="submission" date="2021-02" db="EMBL/GenBank/DDBJ databases">
        <authorList>
            <person name="Dougan E. K."/>
            <person name="Rhodes N."/>
            <person name="Thang M."/>
            <person name="Chan C."/>
        </authorList>
    </citation>
    <scope>NUCLEOTIDE SEQUENCE</scope>
</reference>
<dbReference type="Pfam" id="PF08385">
    <property type="entry name" value="DHC_N1"/>
    <property type="match status" value="1"/>
</dbReference>
<feature type="region of interest" description="Disordered" evidence="2">
    <location>
        <begin position="669"/>
        <end position="690"/>
    </location>
</feature>
<comment type="similarity">
    <text evidence="1">Belongs to the dynein heavy chain family.</text>
</comment>
<dbReference type="OrthoDB" id="406469at2759"/>
<dbReference type="SUPFAM" id="SSF52540">
    <property type="entry name" value="P-loop containing nucleoside triphosphate hydrolases"/>
    <property type="match status" value="1"/>
</dbReference>
<proteinExistence type="inferred from homology"/>
<dbReference type="InterPro" id="IPR013594">
    <property type="entry name" value="Dynein_heavy_tail"/>
</dbReference>
<dbReference type="PANTHER" id="PTHR46532:SF4">
    <property type="entry name" value="AAA+ ATPASE DOMAIN-CONTAINING PROTEIN"/>
    <property type="match status" value="1"/>
</dbReference>
<evidence type="ECO:0000259" key="3">
    <source>
        <dbReference type="Pfam" id="PF02263"/>
    </source>
</evidence>
<accession>A0A812Y7L6</accession>
<protein>
    <submittedName>
        <fullName evidence="5">ODA2 protein</fullName>
    </submittedName>
</protein>
<dbReference type="InterPro" id="IPR015894">
    <property type="entry name" value="Guanylate-bd_N"/>
</dbReference>
<dbReference type="Gene3D" id="3.40.50.300">
    <property type="entry name" value="P-loop containing nucleotide triphosphate hydrolases"/>
    <property type="match status" value="1"/>
</dbReference>
<dbReference type="GO" id="GO:0007018">
    <property type="term" value="P:microtubule-based movement"/>
    <property type="evidence" value="ECO:0007669"/>
    <property type="project" value="InterPro"/>
</dbReference>
<comment type="caution">
    <text evidence="5">The sequence shown here is derived from an EMBL/GenBank/DDBJ whole genome shotgun (WGS) entry which is preliminary data.</text>
</comment>
<dbReference type="PANTHER" id="PTHR46532">
    <property type="entry name" value="MALE FERTILITY FACTOR KL5"/>
    <property type="match status" value="1"/>
</dbReference>
<evidence type="ECO:0000256" key="2">
    <source>
        <dbReference type="SAM" id="MobiDB-lite"/>
    </source>
</evidence>
<name>A0A812Y7L6_SYMPI</name>
<dbReference type="InterPro" id="IPR026983">
    <property type="entry name" value="DHC"/>
</dbReference>
<feature type="domain" description="Dynein heavy chain tail" evidence="4">
    <location>
        <begin position="1444"/>
        <end position="1841"/>
    </location>
</feature>
<evidence type="ECO:0000313" key="6">
    <source>
        <dbReference type="Proteomes" id="UP000649617"/>
    </source>
</evidence>
<dbReference type="Proteomes" id="UP000649617">
    <property type="component" value="Unassembled WGS sequence"/>
</dbReference>
<evidence type="ECO:0000256" key="1">
    <source>
        <dbReference type="ARBA" id="ARBA00008887"/>
    </source>
</evidence>
<dbReference type="InterPro" id="IPR027417">
    <property type="entry name" value="P-loop_NTPase"/>
</dbReference>
<gene>
    <name evidence="5" type="primary">ODA2</name>
    <name evidence="5" type="ORF">SPIL2461_LOCUS22452</name>
</gene>
<sequence>MPAGLQLSEAGLEYLAAQRSPLFLVPALGVYRGGKSLLLNRLMGLKAPYQGGFGVGHGQQTYTRGIDICAERTSIGTVVWMDTEGLFSSEDARSSYGPKIFSLALLFSSAVLLNNLKVLNQQFFVFFEEQQQVARILREGLRSEGLQSDLLLADNLPLVWVLQQPINFTTTPEASQQQLDSFITIQDPARQRVREDFRHLIHEVPTATHDSRQWPILDRVNDEELLPEYINATQALRALLLTELQRARPLQAASIGAHLRMYVDLVQNDHFSVSLAREAFEDSHIAQLCESFASHSEALAGQLPSAKLPGALDLAEEAIQEQRDKVVKEFHLDESFLRRLHHCLQKKREDLQTMNSELVLEEWKTEALSIADSGGCFFLGTLAKRLPMYREKYGKAFDIKTRAKAQEYGSDLQRARLTGCVHLHDFLLPLAPWLAWPVASLYLRQGLVSGVLSMILHGIVLAGVYTMLQFMNQLPPYLDLHYQVLKHHPGLRSLVMRAPQTVPWSTISKVFGMMGALHSAWRLLTNLSQMLRSLNHGSPIGQLTNLELKLNMILERSQADMKKTIVMSALEAAVYIDSSDAPAAALALVKGLMVFGQVNESDTYLAHLFEADHRRLAKEAVRTFQLPETSQRCVTSKEDAEHMVRLAVSQDWDKLVPCMVMVLGKLSGTSTAKEPAKSPKQATPAGARDEARMRLFQDSPSVEDEPDSEASEEPEEHESCCRCCSRCLVLFVAVLLGIWTSAWLLENCRSRLRHEEPPEPELNSKARSASAEVVLVFCRCLLHRLYSDVIGEYGALLEALLNDVLTDRPGPRSELEFWRGRMQKITSITEQLKGADLGARRECKAVFNVLHARYSDAQLFQDNVQAHLTFNDARQLVLKDARSVACHGVAHGAMRCPGHGYVWWAAVLAIGPVLAYCPPVQFMGVMPADCELETLLQEGMMLSFYGHVEELEWSVADASEVIEWKAGRITLEISNAMLSFAESLHHQLCMARFRCVYPTKEEFELAWNFSCAEQMLARAPPNFPWLSAQPCSAGNELMEVMGLVMNRIQDANFGLPGRAAQYPPDVAPVCESVAAADFSRRWPFAELNGTYGQYLVSTAQQPFADVLDRFRVLNKLIPSELVVVNLGAHDGSCRGGSAVKDVINDVANCAFDLGARGVAVEGLELASTLEGRWPGVIVHAGYVSPSNVSRVVEDALFRLEAWRVDLLKIDLDHADCFFAEALLRNGRFAQPTFMVVEYNRLFPPPIRFRERFSEGKAGRMGVAWMEGKREQHWSGCSMQAWHDLAAAHGYQLLQATLFDLNLGIKLSMLKRCGGIGSTLLGPIELVNVRAEAKAGWPSSIFQTWLSSAYCFAPSRRLYGHQAFANLDLRALPELSVDDRCELEEGGREDRVSTGGDVAMQKGAVLLRAWTVTPILADDHGAHLSGVLRFGWNELLCRQTVFNTLRRWKQIDISITEAFNEAKDNVKYLTTLEKFIEPLYSGTPSQIIDTLPSLLNSVTMIHTIARYYNTSERITNLFSKITNQMITNCKTCIIGDCEDASQLWETYPPDLIGHLDICLKLNESYQEQYNLTKNKLMTLPKGKQFDFNESLIFGRFDLFCRRVVKLMHMFSTIHQFNQLKIHLKSMDGIHQLVGSFQTIVDDFKVKSHDLLDFLNNRFDRDYVEFNVRISELESALQDFINQSFQNIASIDTSLKLLSKFQSILQHGSLKTDLESKFSVIFHNYGQELESLKDLYEKHRGSPQIVRNMPPVAGNIMWSRQLLHRIMEPMQKFHHNPLVMAGGKEAKRVIKIYNKMAKTLVEFEIVWHQAWVSSIETTKAGLNATLLIKHPEDDRSHSRRLPAVETFHGAMTAHFPESSQFGMRCFQISSILQLLSDP</sequence>
<dbReference type="EMBL" id="CAJNIZ010047304">
    <property type="protein sequence ID" value="CAE7765802.1"/>
    <property type="molecule type" value="Genomic_DNA"/>
</dbReference>
<keyword evidence="6" id="KW-1185">Reference proteome</keyword>
<dbReference type="GO" id="GO:0005525">
    <property type="term" value="F:GTP binding"/>
    <property type="evidence" value="ECO:0007669"/>
    <property type="project" value="InterPro"/>
</dbReference>
<feature type="domain" description="Guanylate-binding protein N-terminal" evidence="3">
    <location>
        <begin position="5"/>
        <end position="124"/>
    </location>
</feature>
<organism evidence="5 6">
    <name type="scientific">Symbiodinium pilosum</name>
    <name type="common">Dinoflagellate</name>
    <dbReference type="NCBI Taxonomy" id="2952"/>
    <lineage>
        <taxon>Eukaryota</taxon>
        <taxon>Sar</taxon>
        <taxon>Alveolata</taxon>
        <taxon>Dinophyceae</taxon>
        <taxon>Suessiales</taxon>
        <taxon>Symbiodiniaceae</taxon>
        <taxon>Symbiodinium</taxon>
    </lineage>
</organism>
<evidence type="ECO:0000313" key="5">
    <source>
        <dbReference type="EMBL" id="CAE7765802.1"/>
    </source>
</evidence>
<dbReference type="GO" id="GO:0045505">
    <property type="term" value="F:dynein intermediate chain binding"/>
    <property type="evidence" value="ECO:0007669"/>
    <property type="project" value="InterPro"/>
</dbReference>
<dbReference type="GO" id="GO:0005858">
    <property type="term" value="C:axonemal dynein complex"/>
    <property type="evidence" value="ECO:0007669"/>
    <property type="project" value="TreeGrafter"/>
</dbReference>
<dbReference type="GO" id="GO:0051959">
    <property type="term" value="F:dynein light intermediate chain binding"/>
    <property type="evidence" value="ECO:0007669"/>
    <property type="project" value="InterPro"/>
</dbReference>
<dbReference type="GO" id="GO:0003924">
    <property type="term" value="F:GTPase activity"/>
    <property type="evidence" value="ECO:0007669"/>
    <property type="project" value="InterPro"/>
</dbReference>
<dbReference type="Pfam" id="PF02263">
    <property type="entry name" value="GBP"/>
    <property type="match status" value="1"/>
</dbReference>
<evidence type="ECO:0000259" key="4">
    <source>
        <dbReference type="Pfam" id="PF08385"/>
    </source>
</evidence>